<dbReference type="Gene3D" id="1.20.120.450">
    <property type="entry name" value="dinb family like domain"/>
    <property type="match status" value="1"/>
</dbReference>
<accession>A0A7G5XE57</accession>
<sequence>MEVKNLFDQQAYEEIMIRLQNLTATSERQWGKMTAAQMLAHCKEAYKVPLTSKKLKRLPISYIGWIFRPVLYNSRPYRKSLPTAPNFIIKDDRDFEKEKAEMLSIVKAFHERGVTGIGDKMHPTFGPMKAEQWGKSMWKHLDHHLRQFGV</sequence>
<dbReference type="InterPro" id="IPR034660">
    <property type="entry name" value="DinB/YfiT-like"/>
</dbReference>
<evidence type="ECO:0000313" key="2">
    <source>
        <dbReference type="Proteomes" id="UP000515344"/>
    </source>
</evidence>
<organism evidence="1 2">
    <name type="scientific">Lacibacter sediminis</name>
    <dbReference type="NCBI Taxonomy" id="2760713"/>
    <lineage>
        <taxon>Bacteria</taxon>
        <taxon>Pseudomonadati</taxon>
        <taxon>Bacteroidota</taxon>
        <taxon>Chitinophagia</taxon>
        <taxon>Chitinophagales</taxon>
        <taxon>Chitinophagaceae</taxon>
        <taxon>Lacibacter</taxon>
    </lineage>
</organism>
<gene>
    <name evidence="1" type="ORF">H4075_17000</name>
</gene>
<protein>
    <submittedName>
        <fullName evidence="1">DUF1569 domain-containing protein</fullName>
    </submittedName>
</protein>
<dbReference type="Proteomes" id="UP000515344">
    <property type="component" value="Chromosome"/>
</dbReference>
<dbReference type="RefSeq" id="WP_182802022.1">
    <property type="nucleotide sequence ID" value="NZ_CP060007.1"/>
</dbReference>
<name>A0A7G5XE57_9BACT</name>
<proteinExistence type="predicted"/>
<dbReference type="AlphaFoldDB" id="A0A7G5XE57"/>
<dbReference type="Pfam" id="PF07606">
    <property type="entry name" value="DUF1569"/>
    <property type="match status" value="1"/>
</dbReference>
<dbReference type="EMBL" id="CP060007">
    <property type="protein sequence ID" value="QNA43760.1"/>
    <property type="molecule type" value="Genomic_DNA"/>
</dbReference>
<dbReference type="InterPro" id="IPR011463">
    <property type="entry name" value="DUF1569"/>
</dbReference>
<dbReference type="KEGG" id="lacs:H4075_17000"/>
<keyword evidence="2" id="KW-1185">Reference proteome</keyword>
<reference evidence="2" key="1">
    <citation type="submission" date="2020-08" db="EMBL/GenBank/DDBJ databases">
        <title>Lacibacter sp. S13-6-6 genome sequencing.</title>
        <authorList>
            <person name="Jin L."/>
        </authorList>
    </citation>
    <scope>NUCLEOTIDE SEQUENCE [LARGE SCALE GENOMIC DNA]</scope>
    <source>
        <strain evidence="2">S13-6-6</strain>
    </source>
</reference>
<evidence type="ECO:0000313" key="1">
    <source>
        <dbReference type="EMBL" id="QNA43760.1"/>
    </source>
</evidence>